<accession>A0AAW7XMA4</accession>
<comment type="caution">
    <text evidence="2">The sequence shown here is derived from an EMBL/GenBank/DDBJ whole genome shotgun (WGS) entry which is preliminary data.</text>
</comment>
<dbReference type="AlphaFoldDB" id="A0AAW7XMA4"/>
<reference evidence="2" key="1">
    <citation type="submission" date="2023-07" db="EMBL/GenBank/DDBJ databases">
        <title>Genome content predicts the carbon catabolic preferences of heterotrophic bacteria.</title>
        <authorList>
            <person name="Gralka M."/>
        </authorList>
    </citation>
    <scope>NUCLEOTIDE SEQUENCE</scope>
    <source>
        <strain evidence="2">I2M16</strain>
    </source>
</reference>
<gene>
    <name evidence="2" type="ORF">Q4490_17615</name>
</gene>
<evidence type="ECO:0000256" key="1">
    <source>
        <dbReference type="SAM" id="Phobius"/>
    </source>
</evidence>
<dbReference type="RefSeq" id="WP_303552467.1">
    <property type="nucleotide sequence ID" value="NZ_JAUOPG010000017.1"/>
</dbReference>
<keyword evidence="1" id="KW-0472">Membrane</keyword>
<sequence length="173" mass="19506">MPNKTPEMHSRRGRRVSRRYKKRQRIRIIVITLLILFIGGLVSLISVLKKTESSSVFHLDHECVLGEDTCVAISGEQKVTLSADEKPESLKVITFTTTLTNIHADHIVLDLQGKKMFMGINQIDMKKVNDNTWSGSIEMAVCTTGSMTWLASLLIHDESLAYPTRAEFEFVAQ</sequence>
<evidence type="ECO:0000313" key="2">
    <source>
        <dbReference type="EMBL" id="MDO6455383.1"/>
    </source>
</evidence>
<dbReference type="EMBL" id="JAUOPG010000017">
    <property type="protein sequence ID" value="MDO6455383.1"/>
    <property type="molecule type" value="Genomic_DNA"/>
</dbReference>
<organism evidence="2 3">
    <name type="scientific">Neptunomonas phycophila</name>
    <dbReference type="NCBI Taxonomy" id="1572645"/>
    <lineage>
        <taxon>Bacteria</taxon>
        <taxon>Pseudomonadati</taxon>
        <taxon>Pseudomonadota</taxon>
        <taxon>Gammaproteobacteria</taxon>
        <taxon>Oceanospirillales</taxon>
        <taxon>Oceanospirillaceae</taxon>
        <taxon>Neptunomonas</taxon>
    </lineage>
</organism>
<dbReference type="Proteomes" id="UP001169862">
    <property type="component" value="Unassembled WGS sequence"/>
</dbReference>
<proteinExistence type="predicted"/>
<feature type="transmembrane region" description="Helical" evidence="1">
    <location>
        <begin position="28"/>
        <end position="48"/>
    </location>
</feature>
<name>A0AAW7XMA4_9GAMM</name>
<protein>
    <submittedName>
        <fullName evidence="2">Uncharacterized protein</fullName>
    </submittedName>
</protein>
<keyword evidence="1" id="KW-1133">Transmembrane helix</keyword>
<evidence type="ECO:0000313" key="3">
    <source>
        <dbReference type="Proteomes" id="UP001169862"/>
    </source>
</evidence>
<keyword evidence="1" id="KW-0812">Transmembrane</keyword>